<feature type="region of interest" description="Disordered" evidence="15">
    <location>
        <begin position="1996"/>
        <end position="2166"/>
    </location>
</feature>
<feature type="compositionally biased region" description="Polar residues" evidence="15">
    <location>
        <begin position="675"/>
        <end position="702"/>
    </location>
</feature>
<feature type="compositionally biased region" description="Basic and acidic residues" evidence="15">
    <location>
        <begin position="488"/>
        <end position="501"/>
    </location>
</feature>
<feature type="domain" description="VHS" evidence="16">
    <location>
        <begin position="10"/>
        <end position="113"/>
    </location>
</feature>
<feature type="compositionally biased region" description="Low complexity" evidence="15">
    <location>
        <begin position="154"/>
        <end position="171"/>
    </location>
</feature>
<feature type="compositionally biased region" description="Polar residues" evidence="15">
    <location>
        <begin position="1220"/>
        <end position="1236"/>
    </location>
</feature>
<dbReference type="SMART" id="SM00582">
    <property type="entry name" value="RPR"/>
    <property type="match status" value="1"/>
</dbReference>
<feature type="compositionally biased region" description="Basic and acidic residues" evidence="15">
    <location>
        <begin position="1181"/>
        <end position="1196"/>
    </location>
</feature>
<dbReference type="SUPFAM" id="SSF48464">
    <property type="entry name" value="ENTH/VHS domain"/>
    <property type="match status" value="1"/>
</dbReference>
<dbReference type="GO" id="GO:0005737">
    <property type="term" value="C:cytoplasm"/>
    <property type="evidence" value="ECO:0007669"/>
    <property type="project" value="TreeGrafter"/>
</dbReference>
<feature type="region of interest" description="Disordered" evidence="15">
    <location>
        <begin position="436"/>
        <end position="859"/>
    </location>
</feature>
<evidence type="ECO:0000256" key="8">
    <source>
        <dbReference type="ARBA" id="ARBA00023054"/>
    </source>
</evidence>
<dbReference type="CDD" id="cd16982">
    <property type="entry name" value="CID_Pcf11"/>
    <property type="match status" value="1"/>
</dbReference>
<dbReference type="GO" id="GO:0043130">
    <property type="term" value="F:ubiquitin binding"/>
    <property type="evidence" value="ECO:0007669"/>
    <property type="project" value="InterPro"/>
</dbReference>
<keyword evidence="2" id="KW-0488">Methylation</keyword>
<protein>
    <recommendedName>
        <fullName evidence="12">Pre-mRNA cleavage complex 2 protein Pcf11</fullName>
    </recommendedName>
    <alternativeName>
        <fullName evidence="13">Pre-mRNA cleavage complex II protein Pcf11</fullName>
    </alternativeName>
</protein>
<feature type="compositionally biased region" description="Basic and acidic residues" evidence="15">
    <location>
        <begin position="771"/>
        <end position="780"/>
    </location>
</feature>
<comment type="function">
    <text evidence="10">Component of pre-mRNA cleavage complex II, which promotes transcription termination by RNA polymerase II.</text>
</comment>
<dbReference type="PANTHER" id="PTHR15921">
    <property type="entry name" value="PRE-MRNA CLEAVAGE COMPLEX II"/>
    <property type="match status" value="1"/>
</dbReference>
<evidence type="ECO:0000256" key="14">
    <source>
        <dbReference type="SAM" id="Coils"/>
    </source>
</evidence>
<feature type="compositionally biased region" description="Polar residues" evidence="15">
    <location>
        <begin position="458"/>
        <end position="470"/>
    </location>
</feature>
<feature type="region of interest" description="Disordered" evidence="15">
    <location>
        <begin position="1179"/>
        <end position="1270"/>
    </location>
</feature>
<feature type="compositionally biased region" description="Pro residues" evidence="15">
    <location>
        <begin position="948"/>
        <end position="957"/>
    </location>
</feature>
<dbReference type="GO" id="GO:0005849">
    <property type="term" value="C:mRNA cleavage factor complex"/>
    <property type="evidence" value="ECO:0007669"/>
    <property type="project" value="InterPro"/>
</dbReference>
<dbReference type="Pfam" id="PF04818">
    <property type="entry name" value="CID"/>
    <property type="match status" value="1"/>
</dbReference>
<evidence type="ECO:0000256" key="13">
    <source>
        <dbReference type="ARBA" id="ARBA00083113"/>
    </source>
</evidence>
<dbReference type="Gene3D" id="1.25.40.90">
    <property type="match status" value="1"/>
</dbReference>
<dbReference type="InterPro" id="IPR045154">
    <property type="entry name" value="PCF11-like"/>
</dbReference>
<feature type="compositionally biased region" description="Basic and acidic residues" evidence="15">
    <location>
        <begin position="176"/>
        <end position="189"/>
    </location>
</feature>
<evidence type="ECO:0000256" key="5">
    <source>
        <dbReference type="ARBA" id="ARBA00022664"/>
    </source>
</evidence>
<dbReference type="InterPro" id="IPR008942">
    <property type="entry name" value="ENTH_VHS"/>
</dbReference>
<feature type="domain" description="CID" evidence="17">
    <location>
        <begin position="1"/>
        <end position="129"/>
    </location>
</feature>
<evidence type="ECO:0000256" key="7">
    <source>
        <dbReference type="ARBA" id="ARBA00022990"/>
    </source>
</evidence>
<comment type="subcellular location">
    <subcellularLocation>
        <location evidence="1">Nucleus</location>
    </subcellularLocation>
</comment>
<evidence type="ECO:0000256" key="1">
    <source>
        <dbReference type="ARBA" id="ARBA00004123"/>
    </source>
</evidence>
<keyword evidence="3" id="KW-1017">Isopeptide bond</keyword>
<keyword evidence="5" id="KW-0507">mRNA processing</keyword>
<dbReference type="InterPro" id="IPR021605">
    <property type="entry name" value="Pcf11_Clp1-ID"/>
</dbReference>
<feature type="compositionally biased region" description="Basic residues" evidence="15">
    <location>
        <begin position="578"/>
        <end position="592"/>
    </location>
</feature>
<accession>A0A7R9AXZ2</accession>
<feature type="region of interest" description="Disordered" evidence="15">
    <location>
        <begin position="370"/>
        <end position="408"/>
    </location>
</feature>
<dbReference type="InterPro" id="IPR006569">
    <property type="entry name" value="CID_dom"/>
</dbReference>
<evidence type="ECO:0000256" key="9">
    <source>
        <dbReference type="ARBA" id="ARBA00023242"/>
    </source>
</evidence>
<feature type="region of interest" description="Disordered" evidence="15">
    <location>
        <begin position="154"/>
        <end position="199"/>
    </location>
</feature>
<evidence type="ECO:0000256" key="4">
    <source>
        <dbReference type="ARBA" id="ARBA00022553"/>
    </source>
</evidence>
<keyword evidence="6" id="KW-0832">Ubl conjugation</keyword>
<feature type="region of interest" description="Disordered" evidence="15">
    <location>
        <begin position="1622"/>
        <end position="1716"/>
    </location>
</feature>
<evidence type="ECO:0000256" key="6">
    <source>
        <dbReference type="ARBA" id="ARBA00022843"/>
    </source>
</evidence>
<feature type="region of interest" description="Disordered" evidence="15">
    <location>
        <begin position="934"/>
        <end position="967"/>
    </location>
</feature>
<sequence>MSKEASEEYASSLADLTINSKPLINMLTILAEENIDHAPAIVQTVETHLQKVKPDIKLPVLYLVDSIVKNVGAAYTSLFTQNIVSTFCSVFEKVDERTRGQMFKLRQTWNEVFPPKKLYALDVRVSSIDPAWPITALPTGTILVNPRFMQAKTTTVTAPSAPSKAAPSKGAALKETPTKVDPPKTDSKTDPSNADPNKLTYRSEILNPPSLSVKKAALNKELVSKEEIVKGPKLKAKKDKDVFTPDKTGPYAGLNEAQMREVLLVKQKQYLEMQQKKLEHELLRTKAKLEEQQRQLEKQTGNLHAAGKVQGLQMPPLKDLETKPIDMTVAIPLLIAKFEDCQTTNSSDISAKEPLKLSVGHTTPVIASKWEGKKPVAASTTVRSRDPRLASRQPPPADTNEHNKTTNLVFDSIKMVEPAKPRQQIKINLANPDIVNKVPKGASRKDPRLKGSKVHGLSNISSKEALNNSGRGEVKKSISPPSVAQGERLLKEPGKFGKGENADLSDSNKGYTPSKPDIGKKKRKDSKNLGENATTKNTKRDDQRNRSPFRAKSPVQDKIRAKSPQRSKSPLQRTKSPIPKRKSPVQKVKSHYRSGSPVQSSKSPPKSKSPIHSKSPVRESGPFQHLRNPLRSSSPIFEDESLTEKKLPFQRTRSPIGSKSPVYRTKSPVRGKSPSLISKSSNLRSKSPVNISKSPVASNSVQLDKCSTLRSTSPFHGIESTLPIIKSPDLKEKSPIPQVKSPIVEESPSRKKSPEGSRSPGTRKGASKSKTASEETRPARDSGVPSKYDNSGSDLSRSPSPEKKSRKKSRSKFKDVKTSRKTRHYRERASSKSPDLSIMSSTGDVDLRQGGPPQKLPRLGAFQADVTMTTPPSAIVKEDFKNVIVEVSSKDVDLRQLPGSPGKKRASLERADQPPSKKTKAEIFDALFGSEDVDLRQLPTAPVTVTPSTPPHAPSPTPSSQDTPESDETLIEMKPRIDDDPRGWAKYKELKPDTYKSPRPFGQFRDLPSRSHILNTKSESVSPEHEPAFEGEPQPVFDRLGRRLLYHKLPGGFKMLVTGNSADDPGERRRSLNTPLSPFPEMDTDMRPRPHLMDVDAINSPFNFNMIMAHAEEQLKNGTLSFNQYNLFIQQVSESSLFLELQPAIVRQTLRLCYLRRTRFDISHCPCAQMIRMNEVSKLQEAQRRDELESKEAWEQRRRRRRLGSDDEQGDKSPVYSPGSPVNDSSDVNKQPQMSPSDMRFGDIDERFPGGQKAAPRVPPLGSMAPAPEPPPPHWNVTQPRWEPWQHRGPPPSSGPPQMRMMTPGVPYHCPEISSPSNFPVNRWRPPFQNRPNFDGDIENRFDHFSPRSGPGPRFSPSMPLNQQLQHQMQHPPPRITYPPMLVRDRELPPADAKLLEHILQDSMRTINIDGVPREIRFYGDTAIVMMTWDDPREISFQGNVKRRVTFDDRDSILCAFNEGYRDFVLDGITHRIRIGAPTRELYIDGKWYECIFGGPPVNIEIGGKLHTVKLDGPQPQVKIGYARKDLVAGKINLIINAKTMVPVFLDAKPQRFDIEGKPHILRFVDALMRVMINGRPFPVEFGGLPKPILVRDKKHFIRFSVLPRWVRPGYVTIVNMEGTRLASPPPHLDAENSNSNMGLSGDESSNDGATDFVQGHKPALPILGNPVAGRGAGGRRLQDSVDTEPTKGSPGHYHKDSAGLGLLARPPPTHRTRQGGQMPLEMLTSLMPATMAAPASGCSYQVEQDSQEAIKKPETVSQLATSTSPLEVSTEVSAPKAAATAGGIPFLPVDVNIDELFKKLVASGIVPQSDAQVREVKKEEESNVIKLVNFKIPETLKLRQPGIVTLLYSGIQCSSCGVRFPPEQTIKYSQHLDWHFRQNRRDRDNTRKAQSRKWYYDVSDWIQFEEIEDLEERAQSWFETQQAAEGRPEDKEVQEIPSVSAGESLEDTSCDVCHDKFEQFYNEDREEWHLRLAVRVDGKTYHPFCYDDYKASLESAADDSSVLDEAKGEDKAEEGEAMDVNEEESEVKDEVKEELVDTKADPTEVTKELTEVKTDPNEVKEEPIEAKADPFEVKVEPTEEKEGTTEAEEPNESKETEDSTATAEIVVEEHQLLEDGEIKKEVPADDEPIKEIEGGMDSVTLDTVEKTDEPGTEVESKVVEEPVREPVAPAADTTHVAVVSSIDGNVHFEDKLQLGVASAMPGKIKINITKAVVAAKEPEVEKEVSAEPVEVTETLEEEDSPEEECSKQSEPPPPGVDPVCMKPSFFGRKLTECPPVSKGKDISALCSIM</sequence>
<dbReference type="GO" id="GO:0003729">
    <property type="term" value="F:mRNA binding"/>
    <property type="evidence" value="ECO:0007669"/>
    <property type="project" value="InterPro"/>
</dbReference>
<evidence type="ECO:0000256" key="10">
    <source>
        <dbReference type="ARBA" id="ARBA00057101"/>
    </source>
</evidence>
<dbReference type="FunFam" id="1.25.40.90:FF:000015">
    <property type="entry name" value="Pre-mRNA cleavage complex 2 protein Pcf11"/>
    <property type="match status" value="1"/>
</dbReference>
<proteinExistence type="predicted"/>
<feature type="region of interest" description="Disordered" evidence="15">
    <location>
        <begin position="1058"/>
        <end position="1088"/>
    </location>
</feature>
<evidence type="ECO:0000259" key="17">
    <source>
        <dbReference type="PROSITE" id="PS51391"/>
    </source>
</evidence>
<gene>
    <name evidence="18" type="ORF">TSIB3V08_LOCUS6331</name>
</gene>
<reference evidence="18" key="1">
    <citation type="submission" date="2020-11" db="EMBL/GenBank/DDBJ databases">
        <authorList>
            <person name="Tran Van P."/>
        </authorList>
    </citation>
    <scope>NUCLEOTIDE SEQUENCE</scope>
</reference>
<keyword evidence="9" id="KW-0539">Nucleus</keyword>
<dbReference type="GO" id="GO:0031124">
    <property type="term" value="P:mRNA 3'-end processing"/>
    <property type="evidence" value="ECO:0007669"/>
    <property type="project" value="InterPro"/>
</dbReference>
<dbReference type="Pfam" id="PF11526">
    <property type="entry name" value="Pfc11_Clp1_ID"/>
    <property type="match status" value="1"/>
</dbReference>
<dbReference type="InterPro" id="IPR048830">
    <property type="entry name" value="PCF11_helical"/>
</dbReference>
<feature type="compositionally biased region" description="Basic and acidic residues" evidence="15">
    <location>
        <begin position="2108"/>
        <end position="2134"/>
    </location>
</feature>
<dbReference type="GO" id="GO:0035091">
    <property type="term" value="F:phosphatidylinositol binding"/>
    <property type="evidence" value="ECO:0007669"/>
    <property type="project" value="InterPro"/>
</dbReference>
<feature type="compositionally biased region" description="Polar residues" evidence="15">
    <location>
        <begin position="564"/>
        <end position="575"/>
    </location>
</feature>
<dbReference type="PROSITE" id="PS51391">
    <property type="entry name" value="CID"/>
    <property type="match status" value="1"/>
</dbReference>
<feature type="compositionally biased region" description="Polar residues" evidence="15">
    <location>
        <begin position="831"/>
        <end position="843"/>
    </location>
</feature>
<dbReference type="Pfam" id="PF21936">
    <property type="entry name" value="Pcf11_C"/>
    <property type="match status" value="1"/>
</dbReference>
<keyword evidence="7" id="KW-0007">Acetylation</keyword>
<feature type="compositionally biased region" description="Basic and acidic residues" evidence="15">
    <location>
        <begin position="2029"/>
        <end position="2085"/>
    </location>
</feature>
<feature type="coiled-coil region" evidence="14">
    <location>
        <begin position="273"/>
        <end position="306"/>
    </location>
</feature>
<feature type="region of interest" description="Disordered" evidence="15">
    <location>
        <begin position="890"/>
        <end position="922"/>
    </location>
</feature>
<dbReference type="InterPro" id="IPR002014">
    <property type="entry name" value="VHS_dom"/>
</dbReference>
<dbReference type="Pfam" id="PF20845">
    <property type="entry name" value="Pcf11_helical"/>
    <property type="match status" value="1"/>
</dbReference>
<dbReference type="InterPro" id="IPR054127">
    <property type="entry name" value="Pcf11_C"/>
</dbReference>
<evidence type="ECO:0000256" key="3">
    <source>
        <dbReference type="ARBA" id="ARBA00022499"/>
    </source>
</evidence>
<keyword evidence="8 14" id="KW-0175">Coiled coil</keyword>
<evidence type="ECO:0000256" key="2">
    <source>
        <dbReference type="ARBA" id="ARBA00022481"/>
    </source>
</evidence>
<dbReference type="PROSITE" id="PS50179">
    <property type="entry name" value="VHS"/>
    <property type="match status" value="1"/>
</dbReference>
<dbReference type="GO" id="GO:0006369">
    <property type="term" value="P:termination of RNA polymerase II transcription"/>
    <property type="evidence" value="ECO:0007669"/>
    <property type="project" value="InterPro"/>
</dbReference>
<dbReference type="GO" id="GO:0000993">
    <property type="term" value="F:RNA polymerase II complex binding"/>
    <property type="evidence" value="ECO:0007669"/>
    <property type="project" value="InterPro"/>
</dbReference>
<feature type="compositionally biased region" description="Acidic residues" evidence="15">
    <location>
        <begin position="2234"/>
        <end position="2244"/>
    </location>
</feature>
<evidence type="ECO:0000313" key="18">
    <source>
        <dbReference type="EMBL" id="CAD7262214.1"/>
    </source>
</evidence>
<evidence type="ECO:0000256" key="11">
    <source>
        <dbReference type="ARBA" id="ARBA00063659"/>
    </source>
</evidence>
<evidence type="ECO:0000256" key="12">
    <source>
        <dbReference type="ARBA" id="ARBA00068814"/>
    </source>
</evidence>
<feature type="compositionally biased region" description="Basic and acidic residues" evidence="15">
    <location>
        <begin position="2144"/>
        <end position="2165"/>
    </location>
</feature>
<feature type="compositionally biased region" description="Low complexity" evidence="15">
    <location>
        <begin position="594"/>
        <end position="614"/>
    </location>
</feature>
<feature type="region of interest" description="Disordered" evidence="15">
    <location>
        <begin position="2219"/>
        <end position="2261"/>
    </location>
</feature>
<evidence type="ECO:0000256" key="15">
    <source>
        <dbReference type="SAM" id="MobiDB-lite"/>
    </source>
</evidence>
<feature type="compositionally biased region" description="Acidic residues" evidence="15">
    <location>
        <begin position="2012"/>
        <end position="2028"/>
    </location>
</feature>
<dbReference type="EMBL" id="OC002684">
    <property type="protein sequence ID" value="CAD7262214.1"/>
    <property type="molecule type" value="Genomic_DNA"/>
</dbReference>
<feature type="compositionally biased region" description="Polar residues" evidence="15">
    <location>
        <begin position="1632"/>
        <end position="1649"/>
    </location>
</feature>
<feature type="region of interest" description="Disordered" evidence="15">
    <location>
        <begin position="1920"/>
        <end position="1945"/>
    </location>
</feature>
<dbReference type="PANTHER" id="PTHR15921:SF3">
    <property type="entry name" value="PRE-MRNA CLEAVAGE COMPLEX 2 PROTEIN PCF11"/>
    <property type="match status" value="1"/>
</dbReference>
<keyword evidence="4" id="KW-0597">Phosphoprotein</keyword>
<organism evidence="18">
    <name type="scientific">Timema shepardi</name>
    <name type="common">Walking stick</name>
    <dbReference type="NCBI Taxonomy" id="629360"/>
    <lineage>
        <taxon>Eukaryota</taxon>
        <taxon>Metazoa</taxon>
        <taxon>Ecdysozoa</taxon>
        <taxon>Arthropoda</taxon>
        <taxon>Hexapoda</taxon>
        <taxon>Insecta</taxon>
        <taxon>Pterygota</taxon>
        <taxon>Neoptera</taxon>
        <taxon>Polyneoptera</taxon>
        <taxon>Phasmatodea</taxon>
        <taxon>Timematodea</taxon>
        <taxon>Timematoidea</taxon>
        <taxon>Timematidae</taxon>
        <taxon>Timema</taxon>
    </lineage>
</organism>
<evidence type="ECO:0000259" key="16">
    <source>
        <dbReference type="PROSITE" id="PS50179"/>
    </source>
</evidence>
<comment type="subunit">
    <text evidence="11">Associates with the phosphorylated CTD domain of POLR2A /RNA polymerase II.</text>
</comment>
<name>A0A7R9AXZ2_TIMSH</name>
<dbReference type="InterPro" id="IPR047415">
    <property type="entry name" value="Pcf11_CID"/>
</dbReference>